<comment type="subcellular location">
    <subcellularLocation>
        <location evidence="1">Cytoplasm</location>
    </subcellularLocation>
</comment>
<accession>A0A6S6U9M3</accession>
<proteinExistence type="inferred from homology"/>
<dbReference type="PANTHER" id="PTHR11735:SF11">
    <property type="entry name" value="TRNA THREONYLCARBAMOYLADENOSINE BIOSYNTHESIS PROTEIN TSAB"/>
    <property type="match status" value="1"/>
</dbReference>
<dbReference type="Pfam" id="PF00814">
    <property type="entry name" value="TsaD"/>
    <property type="match status" value="1"/>
</dbReference>
<evidence type="ECO:0000256" key="1">
    <source>
        <dbReference type="ARBA" id="ARBA00004496"/>
    </source>
</evidence>
<feature type="domain" description="Gcp-like" evidence="7">
    <location>
        <begin position="31"/>
        <end position="148"/>
    </location>
</feature>
<evidence type="ECO:0000313" key="8">
    <source>
        <dbReference type="EMBL" id="CAA6826967.1"/>
    </source>
</evidence>
<dbReference type="InterPro" id="IPR000905">
    <property type="entry name" value="Gcp-like_dom"/>
</dbReference>
<dbReference type="GO" id="GO:0005829">
    <property type="term" value="C:cytosol"/>
    <property type="evidence" value="ECO:0007669"/>
    <property type="project" value="TreeGrafter"/>
</dbReference>
<evidence type="ECO:0000256" key="6">
    <source>
        <dbReference type="ARBA" id="ARBA00032446"/>
    </source>
</evidence>
<dbReference type="GO" id="GO:0002949">
    <property type="term" value="P:tRNA threonylcarbamoyladenosine modification"/>
    <property type="evidence" value="ECO:0007669"/>
    <property type="project" value="InterPro"/>
</dbReference>
<dbReference type="AlphaFoldDB" id="A0A6S6U9M3"/>
<dbReference type="PANTHER" id="PTHR11735">
    <property type="entry name" value="TRNA N6-ADENOSINE THREONYLCARBAMOYLTRANSFERASE"/>
    <property type="match status" value="1"/>
</dbReference>
<keyword evidence="4" id="KW-0963">Cytoplasm</keyword>
<evidence type="ECO:0000256" key="4">
    <source>
        <dbReference type="ARBA" id="ARBA00022490"/>
    </source>
</evidence>
<dbReference type="SUPFAM" id="SSF53067">
    <property type="entry name" value="Actin-like ATPase domain"/>
    <property type="match status" value="2"/>
</dbReference>
<organism evidence="8">
    <name type="scientific">uncultured Thiotrichaceae bacterium</name>
    <dbReference type="NCBI Taxonomy" id="298394"/>
    <lineage>
        <taxon>Bacteria</taxon>
        <taxon>Pseudomonadati</taxon>
        <taxon>Pseudomonadota</taxon>
        <taxon>Gammaproteobacteria</taxon>
        <taxon>Thiotrichales</taxon>
        <taxon>Thiotrichaceae</taxon>
        <taxon>environmental samples</taxon>
    </lineage>
</organism>
<reference evidence="8" key="1">
    <citation type="submission" date="2020-01" db="EMBL/GenBank/DDBJ databases">
        <authorList>
            <person name="Meier V. D."/>
            <person name="Meier V D."/>
        </authorList>
    </citation>
    <scope>NUCLEOTIDE SEQUENCE</scope>
    <source>
        <strain evidence="8">HLG_WM_MAG_08</strain>
    </source>
</reference>
<evidence type="ECO:0000256" key="2">
    <source>
        <dbReference type="ARBA" id="ARBA00010493"/>
    </source>
</evidence>
<dbReference type="CDD" id="cd24032">
    <property type="entry name" value="ASKHA_NBD_TsaB"/>
    <property type="match status" value="1"/>
</dbReference>
<comment type="similarity">
    <text evidence="2">Belongs to the KAE1 / TsaD family. TsaB subfamily.</text>
</comment>
<sequence>MNILALDTSSDACSAALLSDGVCHAEFTVEARAHTRLILPMVERVLAQGGIELNAVDALAFGRGPGAFTGVRIATGVVQGLALAADKPVVPVSTLAAIAQQAYLQEQAGHVLVAVDARMGELYWGRYELADGIMQLQGEESVVPPEAAPLPESDEQLQNHWLGAGSGWREYADTLQPRFAGCVKRINADYLPAAEYIAHLASAAWQRGEAVDAELAQPVYLRNKVAETTRERAMKS</sequence>
<gene>
    <name evidence="8" type="ORF">HELGO_WM66021</name>
</gene>
<dbReference type="Gene3D" id="3.30.420.40">
    <property type="match status" value="2"/>
</dbReference>
<dbReference type="FunFam" id="3.30.420.40:FF:000097">
    <property type="entry name" value="tRNA threonylcarbamoyladenosine biosynthesis protein TsaB"/>
    <property type="match status" value="1"/>
</dbReference>
<evidence type="ECO:0000256" key="5">
    <source>
        <dbReference type="ARBA" id="ARBA00022694"/>
    </source>
</evidence>
<keyword evidence="5" id="KW-0819">tRNA processing</keyword>
<dbReference type="NCBIfam" id="TIGR03725">
    <property type="entry name" value="T6A_YeaZ"/>
    <property type="match status" value="1"/>
</dbReference>
<dbReference type="InterPro" id="IPR043129">
    <property type="entry name" value="ATPase_NBD"/>
</dbReference>
<dbReference type="InterPro" id="IPR022496">
    <property type="entry name" value="T6A_TsaB"/>
</dbReference>
<protein>
    <recommendedName>
        <fullName evidence="3">tRNA threonylcarbamoyladenosine biosynthesis protein TsaB</fullName>
    </recommendedName>
    <alternativeName>
        <fullName evidence="6">t(6)A37 threonylcarbamoyladenosine biosynthesis protein TsaB</fullName>
    </alternativeName>
</protein>
<dbReference type="EMBL" id="CACVAV010000436">
    <property type="protein sequence ID" value="CAA6826967.1"/>
    <property type="molecule type" value="Genomic_DNA"/>
</dbReference>
<evidence type="ECO:0000256" key="3">
    <source>
        <dbReference type="ARBA" id="ARBA00019012"/>
    </source>
</evidence>
<evidence type="ECO:0000259" key="7">
    <source>
        <dbReference type="Pfam" id="PF00814"/>
    </source>
</evidence>
<name>A0A6S6U9M3_9GAMM</name>